<keyword evidence="1" id="KW-0472">Membrane</keyword>
<dbReference type="InterPro" id="IPR014729">
    <property type="entry name" value="Rossmann-like_a/b/a_fold"/>
</dbReference>
<dbReference type="KEGG" id="sli:Slin_4276"/>
<evidence type="ECO:0000313" key="3">
    <source>
        <dbReference type="EMBL" id="ADB40260.1"/>
    </source>
</evidence>
<accession>D2QKU4</accession>
<dbReference type="InterPro" id="IPR051599">
    <property type="entry name" value="Cell_Envelope_Assoc"/>
</dbReference>
<protein>
    <recommendedName>
        <fullName evidence="2">DUF218 domain-containing protein</fullName>
    </recommendedName>
</protein>
<dbReference type="Proteomes" id="UP000002028">
    <property type="component" value="Chromosome"/>
</dbReference>
<keyword evidence="4" id="KW-1185">Reference proteome</keyword>
<evidence type="ECO:0000313" key="4">
    <source>
        <dbReference type="Proteomes" id="UP000002028"/>
    </source>
</evidence>
<sequence>MFYFFSKTITYLLTPAGWLVVALIGALLVKTARLRRQLIGLALGVFWLFGNSFLVNELALWWEYPIKPDMHAPGDSVKRVAIVLTGGMINGEREAPGKPLNRTHLARFLLGREADRIGQALYLYKTGAVQKVLISGGLGSWPFQPISLNDEGHLAGELLIIAGVRPEDIMLEGKSRNTHENARFSAPILRKHFDKAHYEYVLITSAWHMKRAIACFQKEGVQTIPFPSNFLGNRRLSGPAEWLLPDEEAFFESYYLIREFVGYITYKVVGYV</sequence>
<organism evidence="3 4">
    <name type="scientific">Spirosoma linguale (strain ATCC 33905 / DSM 74 / LMG 10896 / Claus 1)</name>
    <dbReference type="NCBI Taxonomy" id="504472"/>
    <lineage>
        <taxon>Bacteria</taxon>
        <taxon>Pseudomonadati</taxon>
        <taxon>Bacteroidota</taxon>
        <taxon>Cytophagia</taxon>
        <taxon>Cytophagales</taxon>
        <taxon>Cytophagaceae</taxon>
        <taxon>Spirosoma</taxon>
    </lineage>
</organism>
<keyword evidence="1" id="KW-0812">Transmembrane</keyword>
<reference evidence="3 4" key="1">
    <citation type="journal article" date="2010" name="Stand. Genomic Sci.">
        <title>Complete genome sequence of Spirosoma linguale type strain (1).</title>
        <authorList>
            <person name="Lail K."/>
            <person name="Sikorski J."/>
            <person name="Saunders E."/>
            <person name="Lapidus A."/>
            <person name="Glavina Del Rio T."/>
            <person name="Copeland A."/>
            <person name="Tice H."/>
            <person name="Cheng J.-F."/>
            <person name="Lucas S."/>
            <person name="Nolan M."/>
            <person name="Bruce D."/>
            <person name="Goodwin L."/>
            <person name="Pitluck S."/>
            <person name="Ivanova N."/>
            <person name="Mavromatis K."/>
            <person name="Ovchinnikova G."/>
            <person name="Pati A."/>
            <person name="Chen A."/>
            <person name="Palaniappan K."/>
            <person name="Land M."/>
            <person name="Hauser L."/>
            <person name="Chang Y.-J."/>
            <person name="Jeffries C.D."/>
            <person name="Chain P."/>
            <person name="Brettin T."/>
            <person name="Detter J.C."/>
            <person name="Schuetze A."/>
            <person name="Rohde M."/>
            <person name="Tindall B.J."/>
            <person name="Goeker M."/>
            <person name="Bristow J."/>
            <person name="Eisen J.A."/>
            <person name="Markowitz V."/>
            <person name="Hugenholtz P."/>
            <person name="Kyrpides N.C."/>
            <person name="Klenk H.-P."/>
            <person name="Chen F."/>
        </authorList>
    </citation>
    <scope>NUCLEOTIDE SEQUENCE [LARGE SCALE GENOMIC DNA]</scope>
    <source>
        <strain evidence="4">ATCC 33905 / DSM 74 / LMG 10896 / Claus 1</strain>
    </source>
</reference>
<dbReference type="GO" id="GO:0005886">
    <property type="term" value="C:plasma membrane"/>
    <property type="evidence" value="ECO:0007669"/>
    <property type="project" value="TreeGrafter"/>
</dbReference>
<dbReference type="eggNOG" id="COG1434">
    <property type="taxonomic scope" value="Bacteria"/>
</dbReference>
<evidence type="ECO:0000256" key="1">
    <source>
        <dbReference type="SAM" id="Phobius"/>
    </source>
</evidence>
<dbReference type="InterPro" id="IPR003848">
    <property type="entry name" value="DUF218"/>
</dbReference>
<dbReference type="HOGENOM" id="CLU_053514_1_2_10"/>
<dbReference type="GO" id="GO:0000270">
    <property type="term" value="P:peptidoglycan metabolic process"/>
    <property type="evidence" value="ECO:0007669"/>
    <property type="project" value="TreeGrafter"/>
</dbReference>
<feature type="domain" description="DUF218" evidence="2">
    <location>
        <begin position="80"/>
        <end position="262"/>
    </location>
</feature>
<dbReference type="GO" id="GO:0043164">
    <property type="term" value="P:Gram-negative-bacterium-type cell wall biogenesis"/>
    <property type="evidence" value="ECO:0007669"/>
    <property type="project" value="TreeGrafter"/>
</dbReference>
<dbReference type="CDD" id="cd06259">
    <property type="entry name" value="YdcF-like"/>
    <property type="match status" value="1"/>
</dbReference>
<gene>
    <name evidence="3" type="ordered locus">Slin_4276</name>
</gene>
<evidence type="ECO:0000259" key="2">
    <source>
        <dbReference type="Pfam" id="PF02698"/>
    </source>
</evidence>
<dbReference type="EMBL" id="CP001769">
    <property type="protein sequence ID" value="ADB40260.1"/>
    <property type="molecule type" value="Genomic_DNA"/>
</dbReference>
<feature type="transmembrane region" description="Helical" evidence="1">
    <location>
        <begin position="12"/>
        <end position="29"/>
    </location>
</feature>
<dbReference type="PANTHER" id="PTHR30336">
    <property type="entry name" value="INNER MEMBRANE PROTEIN, PROBABLE PERMEASE"/>
    <property type="match status" value="1"/>
</dbReference>
<name>D2QKU4_SPILD</name>
<proteinExistence type="predicted"/>
<dbReference type="Gene3D" id="3.40.50.620">
    <property type="entry name" value="HUPs"/>
    <property type="match status" value="1"/>
</dbReference>
<feature type="transmembrane region" description="Helical" evidence="1">
    <location>
        <begin position="41"/>
        <end position="62"/>
    </location>
</feature>
<dbReference type="Pfam" id="PF02698">
    <property type="entry name" value="DUF218"/>
    <property type="match status" value="1"/>
</dbReference>
<dbReference type="RefSeq" id="WP_012928768.1">
    <property type="nucleotide sequence ID" value="NC_013730.1"/>
</dbReference>
<dbReference type="PANTHER" id="PTHR30336:SF4">
    <property type="entry name" value="ENVELOPE BIOGENESIS FACTOR ELYC"/>
    <property type="match status" value="1"/>
</dbReference>
<keyword evidence="1" id="KW-1133">Transmembrane helix</keyword>
<dbReference type="AlphaFoldDB" id="D2QKU4"/>